<name>A0ABR3ER73_9AGAR</name>
<reference evidence="1 2" key="1">
    <citation type="submission" date="2024-02" db="EMBL/GenBank/DDBJ databases">
        <title>A draft genome for the cacao thread blight pathogen Marasmius crinis-equi.</title>
        <authorList>
            <person name="Cohen S.P."/>
            <person name="Baruah I.K."/>
            <person name="Amoako-Attah I."/>
            <person name="Bukari Y."/>
            <person name="Meinhardt L.W."/>
            <person name="Bailey B.A."/>
        </authorList>
    </citation>
    <scope>NUCLEOTIDE SEQUENCE [LARGE SCALE GENOMIC DNA]</scope>
    <source>
        <strain evidence="1 2">GH-76</strain>
    </source>
</reference>
<keyword evidence="2" id="KW-1185">Reference proteome</keyword>
<protein>
    <submittedName>
        <fullName evidence="1">Uncharacterized protein</fullName>
    </submittedName>
</protein>
<comment type="caution">
    <text evidence="1">The sequence shown here is derived from an EMBL/GenBank/DDBJ whole genome shotgun (WGS) entry which is preliminary data.</text>
</comment>
<accession>A0ABR3ER73</accession>
<evidence type="ECO:0000313" key="1">
    <source>
        <dbReference type="EMBL" id="KAL0565407.1"/>
    </source>
</evidence>
<dbReference type="Proteomes" id="UP001465976">
    <property type="component" value="Unassembled WGS sequence"/>
</dbReference>
<proteinExistence type="predicted"/>
<evidence type="ECO:0000313" key="2">
    <source>
        <dbReference type="Proteomes" id="UP001465976"/>
    </source>
</evidence>
<feature type="non-terminal residue" evidence="1">
    <location>
        <position position="182"/>
    </location>
</feature>
<dbReference type="EMBL" id="JBAHYK010002280">
    <property type="protein sequence ID" value="KAL0565407.1"/>
    <property type="molecule type" value="Genomic_DNA"/>
</dbReference>
<organism evidence="1 2">
    <name type="scientific">Marasmius crinis-equi</name>
    <dbReference type="NCBI Taxonomy" id="585013"/>
    <lineage>
        <taxon>Eukaryota</taxon>
        <taxon>Fungi</taxon>
        <taxon>Dikarya</taxon>
        <taxon>Basidiomycota</taxon>
        <taxon>Agaricomycotina</taxon>
        <taxon>Agaricomycetes</taxon>
        <taxon>Agaricomycetidae</taxon>
        <taxon>Agaricales</taxon>
        <taxon>Marasmiineae</taxon>
        <taxon>Marasmiaceae</taxon>
        <taxon>Marasmius</taxon>
    </lineage>
</organism>
<gene>
    <name evidence="1" type="ORF">V5O48_016615</name>
</gene>
<sequence length="182" mass="20721">MSLADSDTASASDSDEEITELLISPLLRSCQPSLSRELVESIRQHAYDYTVHDAPPEGPFKSVMWRGYEGRAGLLWVDAREFLVYSSLNHLERLVCGFRRTYNLSIYSDTFMILFQSSHLTEAEVQRIQPFLDAVENHLNVTVLRVETMEEAAQTIVCATSELVAFVNDPKNERLELRNTYA</sequence>